<sequence>MSEHITKITMWLLHPYQPLPHPPILAPIPDQLLEPELPNSPGGSASPPPTHRQSHSPINNFTEPLGAQKKVHPHLTAVPCDEDGTPLAPGTPPPPRTNSADNDWSPYIDKVQFRLADFTFRLTDFTFHQAELSGRDCNELLEIWALDKMQHDGLAAFTSSEHMYAVIDSTKHGDMPWKSFKISWAGELTADSPTWKREEYEICGHIEICVPLAVTCGPPVRR</sequence>
<dbReference type="RefSeq" id="XP_001875764.1">
    <property type="nucleotide sequence ID" value="XM_001875729.1"/>
</dbReference>
<dbReference type="InParanoid" id="B0CV49"/>
<dbReference type="InterPro" id="IPR041078">
    <property type="entry name" value="Plavaka"/>
</dbReference>
<reference evidence="2 3" key="1">
    <citation type="journal article" date="2008" name="Nature">
        <title>The genome of Laccaria bicolor provides insights into mycorrhizal symbiosis.</title>
        <authorList>
            <person name="Martin F."/>
            <person name="Aerts A."/>
            <person name="Ahren D."/>
            <person name="Brun A."/>
            <person name="Danchin E.G.J."/>
            <person name="Duchaussoy F."/>
            <person name="Gibon J."/>
            <person name="Kohler A."/>
            <person name="Lindquist E."/>
            <person name="Pereda V."/>
            <person name="Salamov A."/>
            <person name="Shapiro H.J."/>
            <person name="Wuyts J."/>
            <person name="Blaudez D."/>
            <person name="Buee M."/>
            <person name="Brokstein P."/>
            <person name="Canbaeck B."/>
            <person name="Cohen D."/>
            <person name="Courty P.E."/>
            <person name="Coutinho P.M."/>
            <person name="Delaruelle C."/>
            <person name="Detter J.C."/>
            <person name="Deveau A."/>
            <person name="DiFazio S."/>
            <person name="Duplessis S."/>
            <person name="Fraissinet-Tachet L."/>
            <person name="Lucic E."/>
            <person name="Frey-Klett P."/>
            <person name="Fourrey C."/>
            <person name="Feussner I."/>
            <person name="Gay G."/>
            <person name="Grimwood J."/>
            <person name="Hoegger P.J."/>
            <person name="Jain P."/>
            <person name="Kilaru S."/>
            <person name="Labbe J."/>
            <person name="Lin Y.C."/>
            <person name="Legue V."/>
            <person name="Le Tacon F."/>
            <person name="Marmeisse R."/>
            <person name="Melayah D."/>
            <person name="Montanini B."/>
            <person name="Muratet M."/>
            <person name="Nehls U."/>
            <person name="Niculita-Hirzel H."/>
            <person name="Oudot-Le Secq M.P."/>
            <person name="Peter M."/>
            <person name="Quesneville H."/>
            <person name="Rajashekar B."/>
            <person name="Reich M."/>
            <person name="Rouhier N."/>
            <person name="Schmutz J."/>
            <person name="Yin T."/>
            <person name="Chalot M."/>
            <person name="Henrissat B."/>
            <person name="Kuees U."/>
            <person name="Lucas S."/>
            <person name="Van de Peer Y."/>
            <person name="Podila G.K."/>
            <person name="Polle A."/>
            <person name="Pukkila P.J."/>
            <person name="Richardson P.M."/>
            <person name="Rouze P."/>
            <person name="Sanders I.R."/>
            <person name="Stajich J.E."/>
            <person name="Tunlid A."/>
            <person name="Tuskan G."/>
            <person name="Grigoriev I.V."/>
        </authorList>
    </citation>
    <scope>NUCLEOTIDE SEQUENCE [LARGE SCALE GENOMIC DNA]</scope>
    <source>
        <strain evidence="3">S238N-H82 / ATCC MYA-4686</strain>
    </source>
</reference>
<dbReference type="KEGG" id="lbc:LACBIDRAFT_308938"/>
<protein>
    <submittedName>
        <fullName evidence="2">Predicted protein</fullName>
    </submittedName>
</protein>
<dbReference type="GeneID" id="6071634"/>
<gene>
    <name evidence="2" type="ORF">LACBIDRAFT_308938</name>
</gene>
<proteinExistence type="predicted"/>
<evidence type="ECO:0000313" key="2">
    <source>
        <dbReference type="EMBL" id="EDR13266.1"/>
    </source>
</evidence>
<dbReference type="HOGENOM" id="CLU_1245556_0_0_1"/>
<accession>B0CV49</accession>
<dbReference type="Pfam" id="PF18759">
    <property type="entry name" value="Plavaka"/>
    <property type="match status" value="1"/>
</dbReference>
<evidence type="ECO:0000256" key="1">
    <source>
        <dbReference type="SAM" id="MobiDB-lite"/>
    </source>
</evidence>
<evidence type="ECO:0000313" key="3">
    <source>
        <dbReference type="Proteomes" id="UP000001194"/>
    </source>
</evidence>
<organism evidence="3">
    <name type="scientific">Laccaria bicolor (strain S238N-H82 / ATCC MYA-4686)</name>
    <name type="common">Bicoloured deceiver</name>
    <name type="synonym">Laccaria laccata var. bicolor</name>
    <dbReference type="NCBI Taxonomy" id="486041"/>
    <lineage>
        <taxon>Eukaryota</taxon>
        <taxon>Fungi</taxon>
        <taxon>Dikarya</taxon>
        <taxon>Basidiomycota</taxon>
        <taxon>Agaricomycotina</taxon>
        <taxon>Agaricomycetes</taxon>
        <taxon>Agaricomycetidae</taxon>
        <taxon>Agaricales</taxon>
        <taxon>Agaricineae</taxon>
        <taxon>Hydnangiaceae</taxon>
        <taxon>Laccaria</taxon>
    </lineage>
</organism>
<dbReference type="EMBL" id="DS547093">
    <property type="protein sequence ID" value="EDR13266.1"/>
    <property type="molecule type" value="Genomic_DNA"/>
</dbReference>
<dbReference type="AlphaFoldDB" id="B0CV49"/>
<dbReference type="Proteomes" id="UP000001194">
    <property type="component" value="Unassembled WGS sequence"/>
</dbReference>
<feature type="region of interest" description="Disordered" evidence="1">
    <location>
        <begin position="27"/>
        <end position="64"/>
    </location>
</feature>
<feature type="region of interest" description="Disordered" evidence="1">
    <location>
        <begin position="76"/>
        <end position="103"/>
    </location>
</feature>
<keyword evidence="3" id="KW-1185">Reference proteome</keyword>
<name>B0CV49_LACBS</name>
<dbReference type="OrthoDB" id="3199698at2759"/>